<organism evidence="1 2">
    <name type="scientific">Flavobacterium album</name>
    <dbReference type="NCBI Taxonomy" id="2175091"/>
    <lineage>
        <taxon>Bacteria</taxon>
        <taxon>Pseudomonadati</taxon>
        <taxon>Bacteroidota</taxon>
        <taxon>Flavobacteriia</taxon>
        <taxon>Flavobacteriales</taxon>
        <taxon>Flavobacteriaceae</taxon>
        <taxon>Flavobacterium</taxon>
    </lineage>
</organism>
<evidence type="ECO:0000313" key="1">
    <source>
        <dbReference type="EMBL" id="AWH83682.1"/>
    </source>
</evidence>
<reference evidence="1 2" key="1">
    <citation type="submission" date="2018-04" db="EMBL/GenBank/DDBJ databases">
        <title>Genome sequencing of Flavobacterium sp. HYN0059.</title>
        <authorList>
            <person name="Yi H."/>
            <person name="Baek C."/>
        </authorList>
    </citation>
    <scope>NUCLEOTIDE SEQUENCE [LARGE SCALE GENOMIC DNA]</scope>
    <source>
        <strain evidence="1 2">HYN0059</strain>
    </source>
</reference>
<dbReference type="RefSeq" id="WP_108776398.1">
    <property type="nucleotide sequence ID" value="NZ_CP029186.1"/>
</dbReference>
<protein>
    <submittedName>
        <fullName evidence="1">Prolyl 4-hydroxylase subunit alpha</fullName>
    </submittedName>
</protein>
<dbReference type="KEGG" id="falb:HYN59_00480"/>
<accession>A0A2S1QTF5</accession>
<dbReference type="EMBL" id="CP029186">
    <property type="protein sequence ID" value="AWH83682.1"/>
    <property type="molecule type" value="Genomic_DNA"/>
</dbReference>
<dbReference type="Pfam" id="PF09859">
    <property type="entry name" value="Oxygenase-NA"/>
    <property type="match status" value="1"/>
</dbReference>
<dbReference type="Gene3D" id="2.60.120.620">
    <property type="entry name" value="q2cbj1_9rhob like domain"/>
    <property type="match status" value="1"/>
</dbReference>
<proteinExistence type="predicted"/>
<dbReference type="AlphaFoldDB" id="A0A2S1QTF5"/>
<keyword evidence="2" id="KW-1185">Reference proteome</keyword>
<dbReference type="SUPFAM" id="SSF51197">
    <property type="entry name" value="Clavaminate synthase-like"/>
    <property type="match status" value="1"/>
</dbReference>
<sequence>MDLADRIYQQDWDEITQSLNNKGYAIIPRLMTAQECTDIAGLYSDHSLYRKTVVMERHQYGLGEYRYFNYPLPEIIVTLRESLYKKLSPVANLWMQALGMPTVFPHTIAALHEQCRDNNQLKPTPLILKYGKGGFNTLHQDIYGDVYFPMQAVIMLTEPDDEYIGGEFVLTEQVPRAQSKAIVLKPKKGDLLIFTTSFRRAKGSKGYRRVNMRHGVSEVHDGKRMALGIIFHDAIS</sequence>
<name>A0A2S1QTF5_9FLAO</name>
<dbReference type="Proteomes" id="UP000244929">
    <property type="component" value="Chromosome"/>
</dbReference>
<gene>
    <name evidence="1" type="ORF">HYN59_00480</name>
</gene>
<dbReference type="InterPro" id="IPR018655">
    <property type="entry name" value="DUF2086"/>
</dbReference>
<evidence type="ECO:0000313" key="2">
    <source>
        <dbReference type="Proteomes" id="UP000244929"/>
    </source>
</evidence>
<dbReference type="OrthoDB" id="9781972at2"/>